<name>A0A433QKF4_9FUNG</name>
<dbReference type="Proteomes" id="UP000274822">
    <property type="component" value="Unassembled WGS sequence"/>
</dbReference>
<evidence type="ECO:0000313" key="1">
    <source>
        <dbReference type="EMBL" id="RUS30270.1"/>
    </source>
</evidence>
<comment type="caution">
    <text evidence="1">The sequence shown here is derived from an EMBL/GenBank/DDBJ whole genome shotgun (WGS) entry which is preliminary data.</text>
</comment>
<dbReference type="AlphaFoldDB" id="A0A433QKF4"/>
<sequence length="64" mass="7405">MHTLSRIEIEVVEVNLAMLEKIGRALNKSEPYMPLHYRITHLGMISALNSHVIRPQNPRRMLKG</sequence>
<keyword evidence="2" id="KW-1185">Reference proteome</keyword>
<evidence type="ECO:0000313" key="2">
    <source>
        <dbReference type="Proteomes" id="UP000274822"/>
    </source>
</evidence>
<feature type="non-terminal residue" evidence="1">
    <location>
        <position position="1"/>
    </location>
</feature>
<protein>
    <submittedName>
        <fullName evidence="1">Uncharacterized protein</fullName>
    </submittedName>
</protein>
<dbReference type="EMBL" id="RBNJ01004080">
    <property type="protein sequence ID" value="RUS30270.1"/>
    <property type="molecule type" value="Genomic_DNA"/>
</dbReference>
<proteinExistence type="predicted"/>
<accession>A0A433QKF4</accession>
<reference evidence="1 2" key="1">
    <citation type="journal article" date="2018" name="New Phytol.">
        <title>Phylogenomics of Endogonaceae and evolution of mycorrhizas within Mucoromycota.</title>
        <authorList>
            <person name="Chang Y."/>
            <person name="Desiro A."/>
            <person name="Na H."/>
            <person name="Sandor L."/>
            <person name="Lipzen A."/>
            <person name="Clum A."/>
            <person name="Barry K."/>
            <person name="Grigoriev I.V."/>
            <person name="Martin F.M."/>
            <person name="Stajich J.E."/>
            <person name="Smith M.E."/>
            <person name="Bonito G."/>
            <person name="Spatafora J.W."/>
        </authorList>
    </citation>
    <scope>NUCLEOTIDE SEQUENCE [LARGE SCALE GENOMIC DNA]</scope>
    <source>
        <strain evidence="1 2">AD002</strain>
    </source>
</reference>
<organism evidence="1 2">
    <name type="scientific">Jimgerdemannia flammicorona</name>
    <dbReference type="NCBI Taxonomy" id="994334"/>
    <lineage>
        <taxon>Eukaryota</taxon>
        <taxon>Fungi</taxon>
        <taxon>Fungi incertae sedis</taxon>
        <taxon>Mucoromycota</taxon>
        <taxon>Mucoromycotina</taxon>
        <taxon>Endogonomycetes</taxon>
        <taxon>Endogonales</taxon>
        <taxon>Endogonaceae</taxon>
        <taxon>Jimgerdemannia</taxon>
    </lineage>
</organism>
<gene>
    <name evidence="1" type="ORF">BC938DRAFT_479631</name>
</gene>